<dbReference type="AlphaFoldDB" id="A0A7Z0WH58"/>
<evidence type="ECO:0000313" key="5">
    <source>
        <dbReference type="Proteomes" id="UP000185696"/>
    </source>
</evidence>
<gene>
    <name evidence="4" type="ORF">BLA60_37045</name>
</gene>
<evidence type="ECO:0000259" key="3">
    <source>
        <dbReference type="PROSITE" id="PS50075"/>
    </source>
</evidence>
<accession>A0A7Z0WH58</accession>
<dbReference type="SMART" id="SM00823">
    <property type="entry name" value="PKS_PP"/>
    <property type="match status" value="1"/>
</dbReference>
<proteinExistence type="predicted"/>
<protein>
    <recommendedName>
        <fullName evidence="3">Carrier domain-containing protein</fullName>
    </recommendedName>
</protein>
<keyword evidence="1" id="KW-0596">Phosphopantetheine</keyword>
<dbReference type="OrthoDB" id="5523836at2"/>
<dbReference type="Proteomes" id="UP000185696">
    <property type="component" value="Unassembled WGS sequence"/>
</dbReference>
<dbReference type="GO" id="GO:0031177">
    <property type="term" value="F:phosphopantetheine binding"/>
    <property type="evidence" value="ECO:0007669"/>
    <property type="project" value="InterPro"/>
</dbReference>
<comment type="caution">
    <text evidence="4">The sequence shown here is derived from an EMBL/GenBank/DDBJ whole genome shotgun (WGS) entry which is preliminary data.</text>
</comment>
<organism evidence="4 5">
    <name type="scientific">Actinophytocola xinjiangensis</name>
    <dbReference type="NCBI Taxonomy" id="485602"/>
    <lineage>
        <taxon>Bacteria</taxon>
        <taxon>Bacillati</taxon>
        <taxon>Actinomycetota</taxon>
        <taxon>Actinomycetes</taxon>
        <taxon>Pseudonocardiales</taxon>
        <taxon>Pseudonocardiaceae</taxon>
    </lineage>
</organism>
<name>A0A7Z0WH58_9PSEU</name>
<evidence type="ECO:0000256" key="1">
    <source>
        <dbReference type="ARBA" id="ARBA00022450"/>
    </source>
</evidence>
<dbReference type="InterPro" id="IPR009081">
    <property type="entry name" value="PP-bd_ACP"/>
</dbReference>
<dbReference type="RefSeq" id="WP_075137752.1">
    <property type="nucleotide sequence ID" value="NZ_MSIF01000031.1"/>
</dbReference>
<dbReference type="EMBL" id="MSIF01000031">
    <property type="protein sequence ID" value="OLF05264.1"/>
    <property type="molecule type" value="Genomic_DNA"/>
</dbReference>
<dbReference type="InterPro" id="IPR036736">
    <property type="entry name" value="ACP-like_sf"/>
</dbReference>
<keyword evidence="2" id="KW-0597">Phosphoprotein</keyword>
<dbReference type="InterPro" id="IPR020806">
    <property type="entry name" value="PKS_PP-bd"/>
</dbReference>
<reference evidence="4 5" key="1">
    <citation type="submission" date="2016-12" db="EMBL/GenBank/DDBJ databases">
        <title>The draft genome sequence of Actinophytocola xinjiangensis.</title>
        <authorList>
            <person name="Wang W."/>
            <person name="Yuan L."/>
        </authorList>
    </citation>
    <scope>NUCLEOTIDE SEQUENCE [LARGE SCALE GENOMIC DNA]</scope>
    <source>
        <strain evidence="4 5">CGMCC 4.4663</strain>
    </source>
</reference>
<dbReference type="Pfam" id="PF00550">
    <property type="entry name" value="PP-binding"/>
    <property type="match status" value="1"/>
</dbReference>
<evidence type="ECO:0000256" key="2">
    <source>
        <dbReference type="ARBA" id="ARBA00022553"/>
    </source>
</evidence>
<dbReference type="Gene3D" id="1.10.1200.10">
    <property type="entry name" value="ACP-like"/>
    <property type="match status" value="1"/>
</dbReference>
<evidence type="ECO:0000313" key="4">
    <source>
        <dbReference type="EMBL" id="OLF05264.1"/>
    </source>
</evidence>
<feature type="domain" description="Carrier" evidence="3">
    <location>
        <begin position="2"/>
        <end position="76"/>
    </location>
</feature>
<dbReference type="SUPFAM" id="SSF47336">
    <property type="entry name" value="ACP-like"/>
    <property type="match status" value="1"/>
</dbReference>
<sequence>MTAVEDRITKILVEDFKVRAEDLGAGATLRDLGFDSLVIVELSLSLDNEFGVELGDGELTDAMSVAEAAELLLAKGVSP</sequence>
<dbReference type="PROSITE" id="PS50075">
    <property type="entry name" value="CARRIER"/>
    <property type="match status" value="1"/>
</dbReference>
<keyword evidence="5" id="KW-1185">Reference proteome</keyword>